<dbReference type="HOGENOM" id="CLU_2924128_0_0_1"/>
<protein>
    <submittedName>
        <fullName evidence="2">Uncharacterized protein</fullName>
    </submittedName>
</protein>
<dbReference type="KEGG" id="sla:SERLADRAFT_467830"/>
<evidence type="ECO:0000256" key="1">
    <source>
        <dbReference type="SAM" id="MobiDB-lite"/>
    </source>
</evidence>
<feature type="region of interest" description="Disordered" evidence="1">
    <location>
        <begin position="31"/>
        <end position="53"/>
    </location>
</feature>
<evidence type="ECO:0000313" key="3">
    <source>
        <dbReference type="Proteomes" id="UP000008064"/>
    </source>
</evidence>
<accession>F8NWY8</accession>
<proteinExistence type="predicted"/>
<sequence>MATMSPKHAFEHHVPLRYRYLTYDYPTIGKRPTNVTNPLPSRSHHNLTTQATQATHAPLLIHIH</sequence>
<reference evidence="3" key="1">
    <citation type="journal article" date="2011" name="Science">
        <title>The plant cell wall-decomposing machinery underlies the functional diversity of forest fungi.</title>
        <authorList>
            <person name="Eastwood D.C."/>
            <person name="Floudas D."/>
            <person name="Binder M."/>
            <person name="Majcherczyk A."/>
            <person name="Schneider P."/>
            <person name="Aerts A."/>
            <person name="Asiegbu F.O."/>
            <person name="Baker S.E."/>
            <person name="Barry K."/>
            <person name="Bendiksby M."/>
            <person name="Blumentritt M."/>
            <person name="Coutinho P.M."/>
            <person name="Cullen D."/>
            <person name="de Vries R.P."/>
            <person name="Gathman A."/>
            <person name="Goodell B."/>
            <person name="Henrissat B."/>
            <person name="Ihrmark K."/>
            <person name="Kauserud H."/>
            <person name="Kohler A."/>
            <person name="LaButti K."/>
            <person name="Lapidus A."/>
            <person name="Lavin J.L."/>
            <person name="Lee Y.-H."/>
            <person name="Lindquist E."/>
            <person name="Lilly W."/>
            <person name="Lucas S."/>
            <person name="Morin E."/>
            <person name="Murat C."/>
            <person name="Oguiza J.A."/>
            <person name="Park J."/>
            <person name="Pisabarro A.G."/>
            <person name="Riley R."/>
            <person name="Rosling A."/>
            <person name="Salamov A."/>
            <person name="Schmidt O."/>
            <person name="Schmutz J."/>
            <person name="Skrede I."/>
            <person name="Stenlid J."/>
            <person name="Wiebenga A."/>
            <person name="Xie X."/>
            <person name="Kuees U."/>
            <person name="Hibbett D.S."/>
            <person name="Hoffmeister D."/>
            <person name="Hoegberg N."/>
            <person name="Martin F."/>
            <person name="Grigoriev I.V."/>
            <person name="Watkinson S.C."/>
        </authorList>
    </citation>
    <scope>NUCLEOTIDE SEQUENCE [LARGE SCALE GENOMIC DNA]</scope>
    <source>
        <strain evidence="3">S7.9</strain>
    </source>
</reference>
<dbReference type="Proteomes" id="UP000008064">
    <property type="component" value="Unassembled WGS sequence"/>
</dbReference>
<dbReference type="AlphaFoldDB" id="F8NWY8"/>
<evidence type="ECO:0000313" key="2">
    <source>
        <dbReference type="EMBL" id="EGO24463.1"/>
    </source>
</evidence>
<feature type="compositionally biased region" description="Polar residues" evidence="1">
    <location>
        <begin position="33"/>
        <end position="53"/>
    </location>
</feature>
<organism evidence="3">
    <name type="scientific">Serpula lacrymans var. lacrymans (strain S7.9)</name>
    <name type="common">Dry rot fungus</name>
    <dbReference type="NCBI Taxonomy" id="578457"/>
    <lineage>
        <taxon>Eukaryota</taxon>
        <taxon>Fungi</taxon>
        <taxon>Dikarya</taxon>
        <taxon>Basidiomycota</taxon>
        <taxon>Agaricomycotina</taxon>
        <taxon>Agaricomycetes</taxon>
        <taxon>Agaricomycetidae</taxon>
        <taxon>Boletales</taxon>
        <taxon>Coniophorineae</taxon>
        <taxon>Serpulaceae</taxon>
        <taxon>Serpula</taxon>
    </lineage>
</organism>
<dbReference type="EMBL" id="GL945434">
    <property type="protein sequence ID" value="EGO24463.1"/>
    <property type="molecule type" value="Genomic_DNA"/>
</dbReference>
<dbReference type="GeneID" id="18819296"/>
<gene>
    <name evidence="2" type="ORF">SERLADRAFT_467830</name>
</gene>
<dbReference type="RefSeq" id="XP_007318482.1">
    <property type="nucleotide sequence ID" value="XM_007318420.1"/>
</dbReference>
<name>F8NWY8_SERL9</name>